<organism evidence="1 2">
    <name type="scientific">Labilibaculum manganireducens</name>
    <dbReference type="NCBI Taxonomy" id="1940525"/>
    <lineage>
        <taxon>Bacteria</taxon>
        <taxon>Pseudomonadati</taxon>
        <taxon>Bacteroidota</taxon>
        <taxon>Bacteroidia</taxon>
        <taxon>Marinilabiliales</taxon>
        <taxon>Marinifilaceae</taxon>
        <taxon>Labilibaculum</taxon>
    </lineage>
</organism>
<sequence>MITFDPFTPILNSTIQVLRNTSPPDRKVIVDASGNKIKATDEVNCLYHSQRRQSVFPDRKLFPKQEGYSSQRLQKIKFKKAQYTTIEMLIKAKR</sequence>
<evidence type="ECO:0000313" key="2">
    <source>
        <dbReference type="Proteomes" id="UP000233618"/>
    </source>
</evidence>
<reference evidence="1 2" key="1">
    <citation type="journal article" date="2017" name="Front. Microbiol.">
        <title>Labilibaculum manganireducens gen. nov., sp. nov. and Labilibaculum filiforme sp. nov., Novel Bacteroidetes Isolated from Subsurface Sediments of the Baltic Sea.</title>
        <authorList>
            <person name="Vandieken V."/>
            <person name="Marshall I.P."/>
            <person name="Niemann H."/>
            <person name="Engelen B."/>
            <person name="Cypionka H."/>
        </authorList>
    </citation>
    <scope>NUCLEOTIDE SEQUENCE [LARGE SCALE GENOMIC DNA]</scope>
    <source>
        <strain evidence="1 2">59.10-2M</strain>
    </source>
</reference>
<dbReference type="Proteomes" id="UP000233618">
    <property type="component" value="Unassembled WGS sequence"/>
</dbReference>
<dbReference type="AlphaFoldDB" id="A0A2N3I4Z2"/>
<proteinExistence type="predicted"/>
<comment type="caution">
    <text evidence="1">The sequence shown here is derived from an EMBL/GenBank/DDBJ whole genome shotgun (WGS) entry which is preliminary data.</text>
</comment>
<protein>
    <submittedName>
        <fullName evidence="1">Uncharacterized protein</fullName>
    </submittedName>
</protein>
<dbReference type="EMBL" id="MVDE01000019">
    <property type="protein sequence ID" value="PKQ65323.1"/>
    <property type="molecule type" value="Genomic_DNA"/>
</dbReference>
<gene>
    <name evidence="1" type="ORF">BZG01_12740</name>
</gene>
<keyword evidence="2" id="KW-1185">Reference proteome</keyword>
<evidence type="ECO:0000313" key="1">
    <source>
        <dbReference type="EMBL" id="PKQ65323.1"/>
    </source>
</evidence>
<accession>A0A2N3I4Z2</accession>
<name>A0A2N3I4Z2_9BACT</name>